<dbReference type="PANTHER" id="PTHR14614">
    <property type="entry name" value="HEPATOCELLULAR CARCINOMA-ASSOCIATED ANTIGEN"/>
    <property type="match status" value="1"/>
</dbReference>
<dbReference type="OrthoDB" id="264333at2"/>
<accession>A0A398CA91</accession>
<dbReference type="GO" id="GO:0008168">
    <property type="term" value="F:methyltransferase activity"/>
    <property type="evidence" value="ECO:0007669"/>
    <property type="project" value="UniProtKB-KW"/>
</dbReference>
<proteinExistence type="predicted"/>
<dbReference type="SUPFAM" id="SSF53335">
    <property type="entry name" value="S-adenosyl-L-methionine-dependent methyltransferases"/>
    <property type="match status" value="1"/>
</dbReference>
<evidence type="ECO:0000313" key="2">
    <source>
        <dbReference type="Proteomes" id="UP000266302"/>
    </source>
</evidence>
<dbReference type="InterPro" id="IPR029063">
    <property type="entry name" value="SAM-dependent_MTases_sf"/>
</dbReference>
<dbReference type="GO" id="GO:0032259">
    <property type="term" value="P:methylation"/>
    <property type="evidence" value="ECO:0007669"/>
    <property type="project" value="UniProtKB-KW"/>
</dbReference>
<organism evidence="1 2">
    <name type="scientific">Simplicispira hankyongi</name>
    <dbReference type="NCBI Taxonomy" id="2315688"/>
    <lineage>
        <taxon>Bacteria</taxon>
        <taxon>Pseudomonadati</taxon>
        <taxon>Pseudomonadota</taxon>
        <taxon>Betaproteobacteria</taxon>
        <taxon>Burkholderiales</taxon>
        <taxon>Comamonadaceae</taxon>
        <taxon>Simplicispira</taxon>
    </lineage>
</organism>
<dbReference type="InterPro" id="IPR019410">
    <property type="entry name" value="Methyltransf_16"/>
</dbReference>
<evidence type="ECO:0000313" key="1">
    <source>
        <dbReference type="EMBL" id="RID97778.1"/>
    </source>
</evidence>
<name>A0A398CA91_9BURK</name>
<keyword evidence="1" id="KW-0489">Methyltransferase</keyword>
<dbReference type="Pfam" id="PF10294">
    <property type="entry name" value="Methyltransf_16"/>
    <property type="match status" value="1"/>
</dbReference>
<sequence length="229" mass="24730">MPGYATKQECIAVAGVADLQIRSLLDRQQFSDPLGHALRVGISSATWPIFGLLWPSGARLAQRLAMRGVLPGERVLELGCGLGLPSLVGHRLGLDMTASDSHPLASRFLRANLRLNALAPMKYRHGAWNAPEPGPAAPHSTTLRGRYDLLIGSDLLYDRDASSALAGFIGRHANAQSEIWIVDPDRGNRAAFSRQMQGLGFACTQERLDSPASAAHPAYKGRLLTYVRA</sequence>
<dbReference type="EMBL" id="QXJC01000005">
    <property type="protein sequence ID" value="RID97778.1"/>
    <property type="molecule type" value="Genomic_DNA"/>
</dbReference>
<reference evidence="1 2" key="1">
    <citation type="submission" date="2018-09" db="EMBL/GenBank/DDBJ databases">
        <title>Draft genome of Simplicispira sp. NY-02.</title>
        <authorList>
            <person name="Im W.T."/>
        </authorList>
    </citation>
    <scope>NUCLEOTIDE SEQUENCE [LARGE SCALE GENOMIC DNA]</scope>
    <source>
        <strain evidence="1 2">NY-02</strain>
    </source>
</reference>
<dbReference type="AlphaFoldDB" id="A0A398CA91"/>
<dbReference type="Gene3D" id="3.40.50.150">
    <property type="entry name" value="Vaccinia Virus protein VP39"/>
    <property type="match status" value="1"/>
</dbReference>
<comment type="caution">
    <text evidence="1">The sequence shown here is derived from an EMBL/GenBank/DDBJ whole genome shotgun (WGS) entry which is preliminary data.</text>
</comment>
<dbReference type="Proteomes" id="UP000266302">
    <property type="component" value="Unassembled WGS sequence"/>
</dbReference>
<keyword evidence="2" id="KW-1185">Reference proteome</keyword>
<keyword evidence="1" id="KW-0808">Transferase</keyword>
<protein>
    <submittedName>
        <fullName evidence="1">SAM-dependent methyltransferase</fullName>
    </submittedName>
</protein>
<gene>
    <name evidence="1" type="ORF">D3F03_12085</name>
</gene>